<evidence type="ECO:0000313" key="4">
    <source>
        <dbReference type="Proteomes" id="UP000078595"/>
    </source>
</evidence>
<dbReference type="PANTHER" id="PTHR21310">
    <property type="entry name" value="AMINOGLYCOSIDE PHOSPHOTRANSFERASE-RELATED-RELATED"/>
    <property type="match status" value="1"/>
</dbReference>
<gene>
    <name evidence="2" type="ORF">I303_03184</name>
    <name evidence="3" type="ORF">I303_103163</name>
</gene>
<organism evidence="2">
    <name type="scientific">Kwoniella dejecticola CBS 10117</name>
    <dbReference type="NCBI Taxonomy" id="1296121"/>
    <lineage>
        <taxon>Eukaryota</taxon>
        <taxon>Fungi</taxon>
        <taxon>Dikarya</taxon>
        <taxon>Basidiomycota</taxon>
        <taxon>Agaricomycotina</taxon>
        <taxon>Tremellomycetes</taxon>
        <taxon>Tremellales</taxon>
        <taxon>Cryptococcaceae</taxon>
        <taxon>Kwoniella</taxon>
    </lineage>
</organism>
<accession>A0A1A6AAT4</accession>
<dbReference type="VEuPathDB" id="FungiDB:I303_03184"/>
<sequence>MPELIEWPCDFPRCDLLVLQDWAICEYCFEVRCSEHDTDEHHECNSLDSREARKQKKQDSKRSYLAGLLERLQEHATVIIDQASKLHHGLSCNLIIPENTDQLLESGLLAGFNVHFKLNFQDGTKWLLRIRQDQGHRIPLEIRHSNIASEVATLNTLNAGGLPVPAAFLPPSLEQELPFDYFFYEFLEGETWHIPKHPFYSVTLPDEKLVQLVEGYAQIQVKLSQMTIPVNKIGCLRHNSSQELSVGPIIARGCFQKPQSPYLLGPFDTMKDRYLAHIDAALRYIALGAICSWDPVDAYLWHLELRELVSSNGMMAQPLKEVFIKHDDEKGDHIMWNEKGEVVGVLDWEWAYVTSKGEAFSSPYIFYDMQDYIRGSNELTKEEHMLMGCYERQNRPDLVDCVKNGRLYQRLTRIGQYDSAYGKEGFREPFRPIPISDFDPPSSDTDWRVYMMKRYNGEEALQKVMAKYGWSVERAEKEAQEYNKEKK</sequence>
<evidence type="ECO:0000313" key="2">
    <source>
        <dbReference type="EMBL" id="OBR87160.1"/>
    </source>
</evidence>
<dbReference type="RefSeq" id="XP_018265002.1">
    <property type="nucleotide sequence ID" value="XM_018406508.1"/>
</dbReference>
<evidence type="ECO:0000313" key="3">
    <source>
        <dbReference type="EMBL" id="WWC60589.1"/>
    </source>
</evidence>
<dbReference type="InterPro" id="IPR035896">
    <property type="entry name" value="AN1-like_Znf"/>
</dbReference>
<reference evidence="2" key="1">
    <citation type="submission" date="2013-07" db="EMBL/GenBank/DDBJ databases">
        <title>The Genome Sequence of Cryptococcus dejecticola CBS10117.</title>
        <authorList>
            <consortium name="The Broad Institute Genome Sequencing Platform"/>
            <person name="Cuomo C."/>
            <person name="Litvintseva A."/>
            <person name="Chen Y."/>
            <person name="Heitman J."/>
            <person name="Sun S."/>
            <person name="Springer D."/>
            <person name="Dromer F."/>
            <person name="Young S.K."/>
            <person name="Zeng Q."/>
            <person name="Gargeya S."/>
            <person name="Fitzgerald M."/>
            <person name="Abouelleil A."/>
            <person name="Alvarado L."/>
            <person name="Berlin A.M."/>
            <person name="Chapman S.B."/>
            <person name="Dewar J."/>
            <person name="Goldberg J."/>
            <person name="Griggs A."/>
            <person name="Gujja S."/>
            <person name="Hansen M."/>
            <person name="Howarth C."/>
            <person name="Imamovic A."/>
            <person name="Larimer J."/>
            <person name="McCowan C."/>
            <person name="Murphy C."/>
            <person name="Pearson M."/>
            <person name="Priest M."/>
            <person name="Roberts A."/>
            <person name="Saif S."/>
            <person name="Shea T."/>
            <person name="Sykes S."/>
            <person name="Wortman J."/>
            <person name="Nusbaum C."/>
            <person name="Birren B."/>
        </authorList>
    </citation>
    <scope>NUCLEOTIDE SEQUENCE [LARGE SCALE GENOMIC DNA]</scope>
    <source>
        <strain evidence="2">CBS 10117</strain>
    </source>
</reference>
<dbReference type="EMBL" id="KI894029">
    <property type="protein sequence ID" value="OBR87160.1"/>
    <property type="molecule type" value="Genomic_DNA"/>
</dbReference>
<dbReference type="STRING" id="1296121.A0A1A6AAT4"/>
<dbReference type="SUPFAM" id="SSF56112">
    <property type="entry name" value="Protein kinase-like (PK-like)"/>
    <property type="match status" value="1"/>
</dbReference>
<dbReference type="InterPro" id="IPR011009">
    <property type="entry name" value="Kinase-like_dom_sf"/>
</dbReference>
<reference evidence="3" key="3">
    <citation type="submission" date="2024-02" db="EMBL/GenBank/DDBJ databases">
        <title>Comparative genomics of Cryptococcus and Kwoniella reveals pathogenesis evolution and contrasting modes of karyotype evolution via chromosome fusion or intercentromeric recombination.</title>
        <authorList>
            <person name="Coelho M.A."/>
            <person name="David-Palma M."/>
            <person name="Shea T."/>
            <person name="Bowers K."/>
            <person name="McGinley-Smith S."/>
            <person name="Mohammad A.W."/>
            <person name="Gnirke A."/>
            <person name="Yurkov A.M."/>
            <person name="Nowrousian M."/>
            <person name="Sun S."/>
            <person name="Cuomo C.A."/>
            <person name="Heitman J."/>
        </authorList>
    </citation>
    <scope>NUCLEOTIDE SEQUENCE</scope>
    <source>
        <strain evidence="3">CBS 10117</strain>
    </source>
</reference>
<dbReference type="PANTHER" id="PTHR21310:SF15">
    <property type="entry name" value="AMINOGLYCOSIDE PHOSPHOTRANSFERASE DOMAIN-CONTAINING PROTEIN"/>
    <property type="match status" value="1"/>
</dbReference>
<dbReference type="Proteomes" id="UP000078595">
    <property type="component" value="Chromosome 3"/>
</dbReference>
<evidence type="ECO:0000259" key="1">
    <source>
        <dbReference type="Pfam" id="PF01636"/>
    </source>
</evidence>
<dbReference type="AlphaFoldDB" id="A0A1A6AAT4"/>
<dbReference type="Pfam" id="PF01636">
    <property type="entry name" value="APH"/>
    <property type="match status" value="1"/>
</dbReference>
<dbReference type="OrthoDB" id="2561803at2759"/>
<name>A0A1A6AAT4_9TREE</name>
<dbReference type="InterPro" id="IPR051678">
    <property type="entry name" value="AGP_Transferase"/>
</dbReference>
<dbReference type="KEGG" id="kdj:28966883"/>
<protein>
    <recommendedName>
        <fullName evidence="1">Aminoglycoside phosphotransferase domain-containing protein</fullName>
    </recommendedName>
</protein>
<proteinExistence type="predicted"/>
<feature type="domain" description="Aminoglycoside phosphotransferase" evidence="1">
    <location>
        <begin position="125"/>
        <end position="351"/>
    </location>
</feature>
<reference evidence="3" key="2">
    <citation type="submission" date="2013-07" db="EMBL/GenBank/DDBJ databases">
        <authorList>
            <consortium name="The Broad Institute Genome Sequencing Platform"/>
            <person name="Cuomo C."/>
            <person name="Litvintseva A."/>
            <person name="Chen Y."/>
            <person name="Heitman J."/>
            <person name="Sun S."/>
            <person name="Springer D."/>
            <person name="Dromer F."/>
            <person name="Young S.K."/>
            <person name="Zeng Q."/>
            <person name="Gargeya S."/>
            <person name="Fitzgerald M."/>
            <person name="Abouelleil A."/>
            <person name="Alvarado L."/>
            <person name="Berlin A.M."/>
            <person name="Chapman S.B."/>
            <person name="Dewar J."/>
            <person name="Goldberg J."/>
            <person name="Griggs A."/>
            <person name="Gujja S."/>
            <person name="Hansen M."/>
            <person name="Howarth C."/>
            <person name="Imamovic A."/>
            <person name="Larimer J."/>
            <person name="McCowan C."/>
            <person name="Murphy C."/>
            <person name="Pearson M."/>
            <person name="Priest M."/>
            <person name="Roberts A."/>
            <person name="Saif S."/>
            <person name="Shea T."/>
            <person name="Sykes S."/>
            <person name="Wortman J."/>
            <person name="Nusbaum C."/>
            <person name="Birren B."/>
        </authorList>
    </citation>
    <scope>NUCLEOTIDE SEQUENCE</scope>
    <source>
        <strain evidence="3">CBS 10117</strain>
    </source>
</reference>
<dbReference type="EMBL" id="CP144532">
    <property type="protein sequence ID" value="WWC60589.1"/>
    <property type="molecule type" value="Genomic_DNA"/>
</dbReference>
<dbReference type="SUPFAM" id="SSF118310">
    <property type="entry name" value="AN1-like Zinc finger"/>
    <property type="match status" value="1"/>
</dbReference>
<keyword evidence="4" id="KW-1185">Reference proteome</keyword>
<dbReference type="GeneID" id="28966883"/>
<dbReference type="InterPro" id="IPR002575">
    <property type="entry name" value="Aminoglycoside_PTrfase"/>
</dbReference>